<evidence type="ECO:0000256" key="6">
    <source>
        <dbReference type="SAM" id="Phobius"/>
    </source>
</evidence>
<evidence type="ECO:0000256" key="4">
    <source>
        <dbReference type="ARBA" id="ARBA00022989"/>
    </source>
</evidence>
<dbReference type="InterPro" id="IPR050833">
    <property type="entry name" value="Poly_Biosynth_Transport"/>
</dbReference>
<dbReference type="Pfam" id="PF01943">
    <property type="entry name" value="Polysacc_synt"/>
    <property type="match status" value="1"/>
</dbReference>
<name>A0AAP2G4H0_9BACT</name>
<comment type="caution">
    <text evidence="7">The sequence shown here is derived from an EMBL/GenBank/DDBJ whole genome shotgun (WGS) entry which is preliminary data.</text>
</comment>
<evidence type="ECO:0000256" key="3">
    <source>
        <dbReference type="ARBA" id="ARBA00022692"/>
    </source>
</evidence>
<dbReference type="PANTHER" id="PTHR30250:SF11">
    <property type="entry name" value="O-ANTIGEN TRANSPORTER-RELATED"/>
    <property type="match status" value="1"/>
</dbReference>
<evidence type="ECO:0000313" key="8">
    <source>
        <dbReference type="Proteomes" id="UP001319104"/>
    </source>
</evidence>
<gene>
    <name evidence="7" type="ORF">KI659_05380</name>
</gene>
<feature type="transmembrane region" description="Helical" evidence="6">
    <location>
        <begin position="56"/>
        <end position="76"/>
    </location>
</feature>
<dbReference type="InterPro" id="IPR002797">
    <property type="entry name" value="Polysacc_synth"/>
</dbReference>
<feature type="transmembrane region" description="Helical" evidence="6">
    <location>
        <begin position="184"/>
        <end position="206"/>
    </location>
</feature>
<keyword evidence="8" id="KW-1185">Reference proteome</keyword>
<feature type="transmembrane region" description="Helical" evidence="6">
    <location>
        <begin position="303"/>
        <end position="326"/>
    </location>
</feature>
<dbReference type="AlphaFoldDB" id="A0AAP2G4H0"/>
<dbReference type="PANTHER" id="PTHR30250">
    <property type="entry name" value="PST FAMILY PREDICTED COLANIC ACID TRANSPORTER"/>
    <property type="match status" value="1"/>
</dbReference>
<proteinExistence type="predicted"/>
<dbReference type="Proteomes" id="UP001319104">
    <property type="component" value="Unassembled WGS sequence"/>
</dbReference>
<evidence type="ECO:0000313" key="7">
    <source>
        <dbReference type="EMBL" id="MBS9523448.1"/>
    </source>
</evidence>
<feature type="transmembrane region" description="Helical" evidence="6">
    <location>
        <begin position="266"/>
        <end position="282"/>
    </location>
</feature>
<feature type="transmembrane region" description="Helical" evidence="6">
    <location>
        <begin position="21"/>
        <end position="44"/>
    </location>
</feature>
<feature type="transmembrane region" description="Helical" evidence="6">
    <location>
        <begin position="227"/>
        <end position="254"/>
    </location>
</feature>
<keyword evidence="4 6" id="KW-1133">Transmembrane helix</keyword>
<evidence type="ECO:0000256" key="1">
    <source>
        <dbReference type="ARBA" id="ARBA00004651"/>
    </source>
</evidence>
<accession>A0AAP2G4H0</accession>
<keyword evidence="3 6" id="KW-0812">Transmembrane</keyword>
<feature type="transmembrane region" description="Helical" evidence="6">
    <location>
        <begin position="369"/>
        <end position="388"/>
    </location>
</feature>
<dbReference type="GO" id="GO:0005886">
    <property type="term" value="C:plasma membrane"/>
    <property type="evidence" value="ECO:0007669"/>
    <property type="project" value="UniProtKB-SubCell"/>
</dbReference>
<keyword evidence="5 6" id="KW-0472">Membrane</keyword>
<feature type="transmembrane region" description="Helical" evidence="6">
    <location>
        <begin position="159"/>
        <end position="178"/>
    </location>
</feature>
<dbReference type="RefSeq" id="WP_213944339.1">
    <property type="nucleotide sequence ID" value="NZ_JAHCMY010000002.1"/>
</dbReference>
<feature type="transmembrane region" description="Helical" evidence="6">
    <location>
        <begin position="394"/>
        <end position="416"/>
    </location>
</feature>
<reference evidence="7 8" key="1">
    <citation type="submission" date="2021-05" db="EMBL/GenBank/DDBJ databases">
        <authorList>
            <person name="Zhang Z.D."/>
            <person name="Osman G."/>
        </authorList>
    </citation>
    <scope>NUCLEOTIDE SEQUENCE [LARGE SCALE GENOMIC DNA]</scope>
    <source>
        <strain evidence="7 8">KCTC 32217</strain>
    </source>
</reference>
<dbReference type="EMBL" id="JAHCMY010000002">
    <property type="protein sequence ID" value="MBS9523448.1"/>
    <property type="molecule type" value="Genomic_DNA"/>
</dbReference>
<sequence>MIEKLSSLPFIHWIKHKSFQNFIFLAVIQSSNVLISLISMPLLITSIGVDQFGLVNLALSVIILANIWVGFGYNLSGPREVAINQKNKLALSHSVSNIIFSKVFLATLATVVLLISIFGFGLFKEYQVILAFSVMLLFSEATLPLWFFQGMEKMKLISISNVFSKLLYLMGIVLFIHNPVQAKWVNFLLGISAFSINILLLLYIHFQMQIRFYKPDFRQIYESLRNNLLLFLSNFASHIAVNGGLIILSFYATAEILGNFSLAERITMVLRIFPALVIQAIYPNASRLMQQGIDEVVLFVRKIYGLALLGGLILAIVFSLASPYIITLLSKSHLPEAVSYLQLLAFVPLFACLNIVNVLFLLITDQKTLFFKSSWLVCVYMIIASIILTQHFGPIGLCIALLSTELVSFVVNLILLRKTSKAMVSKFYNSLLPV</sequence>
<feature type="transmembrane region" description="Helical" evidence="6">
    <location>
        <begin position="338"/>
        <end position="362"/>
    </location>
</feature>
<feature type="transmembrane region" description="Helical" evidence="6">
    <location>
        <begin position="97"/>
        <end position="120"/>
    </location>
</feature>
<comment type="subcellular location">
    <subcellularLocation>
        <location evidence="1">Cell membrane</location>
        <topology evidence="1">Multi-pass membrane protein</topology>
    </subcellularLocation>
</comment>
<organism evidence="7 8">
    <name type="scientific">Litoribacter ruber</name>
    <dbReference type="NCBI Taxonomy" id="702568"/>
    <lineage>
        <taxon>Bacteria</taxon>
        <taxon>Pseudomonadati</taxon>
        <taxon>Bacteroidota</taxon>
        <taxon>Cytophagia</taxon>
        <taxon>Cytophagales</taxon>
        <taxon>Cyclobacteriaceae</taxon>
        <taxon>Litoribacter</taxon>
    </lineage>
</organism>
<feature type="transmembrane region" description="Helical" evidence="6">
    <location>
        <begin position="126"/>
        <end position="147"/>
    </location>
</feature>
<evidence type="ECO:0000256" key="2">
    <source>
        <dbReference type="ARBA" id="ARBA00022475"/>
    </source>
</evidence>
<evidence type="ECO:0000256" key="5">
    <source>
        <dbReference type="ARBA" id="ARBA00023136"/>
    </source>
</evidence>
<protein>
    <submittedName>
        <fullName evidence="7">Oligosaccharide flippase family protein</fullName>
    </submittedName>
</protein>
<keyword evidence="2" id="KW-1003">Cell membrane</keyword>